<organism evidence="1 2">
    <name type="scientific">Muraenolepis orangiensis</name>
    <name type="common">Patagonian moray cod</name>
    <dbReference type="NCBI Taxonomy" id="630683"/>
    <lineage>
        <taxon>Eukaryota</taxon>
        <taxon>Metazoa</taxon>
        <taxon>Chordata</taxon>
        <taxon>Craniata</taxon>
        <taxon>Vertebrata</taxon>
        <taxon>Euteleostomi</taxon>
        <taxon>Actinopterygii</taxon>
        <taxon>Neopterygii</taxon>
        <taxon>Teleostei</taxon>
        <taxon>Neoteleostei</taxon>
        <taxon>Acanthomorphata</taxon>
        <taxon>Zeiogadaria</taxon>
        <taxon>Gadariae</taxon>
        <taxon>Gadiformes</taxon>
        <taxon>Muraenolepidoidei</taxon>
        <taxon>Muraenolepididae</taxon>
        <taxon>Muraenolepis</taxon>
    </lineage>
</organism>
<evidence type="ECO:0000313" key="2">
    <source>
        <dbReference type="Proteomes" id="UP001148018"/>
    </source>
</evidence>
<accession>A0A9Q0DIM0</accession>
<dbReference type="OrthoDB" id="26184at2759"/>
<sequence>MAAFLQWRRFVFFDKESVKDPVDNGNNFCLPSGISASDSGRGHIVLGDILSGNLMANSLASDAIDSLLGRSQSKEPQY</sequence>
<evidence type="ECO:0000313" key="1">
    <source>
        <dbReference type="EMBL" id="KAJ3589103.1"/>
    </source>
</evidence>
<gene>
    <name evidence="1" type="ORF">NHX12_009951</name>
</gene>
<dbReference type="EMBL" id="JANIIK010000115">
    <property type="protein sequence ID" value="KAJ3589103.1"/>
    <property type="molecule type" value="Genomic_DNA"/>
</dbReference>
<protein>
    <submittedName>
        <fullName evidence="1">Uncharacterized protein</fullName>
    </submittedName>
</protein>
<name>A0A9Q0DIM0_9TELE</name>
<reference evidence="1" key="1">
    <citation type="submission" date="2022-07" db="EMBL/GenBank/DDBJ databases">
        <title>Chromosome-level genome of Muraenolepis orangiensis.</title>
        <authorList>
            <person name="Kim J."/>
        </authorList>
    </citation>
    <scope>NUCLEOTIDE SEQUENCE</scope>
    <source>
        <strain evidence="1">KU_S4_2022</strain>
        <tissue evidence="1">Muscle</tissue>
    </source>
</reference>
<keyword evidence="2" id="KW-1185">Reference proteome</keyword>
<dbReference type="AlphaFoldDB" id="A0A9Q0DIM0"/>
<comment type="caution">
    <text evidence="1">The sequence shown here is derived from an EMBL/GenBank/DDBJ whole genome shotgun (WGS) entry which is preliminary data.</text>
</comment>
<proteinExistence type="predicted"/>
<dbReference type="Proteomes" id="UP001148018">
    <property type="component" value="Unassembled WGS sequence"/>
</dbReference>